<accession>A0A1G4I292</accession>
<feature type="compositionally biased region" description="Basic and acidic residues" evidence="1">
    <location>
        <begin position="89"/>
        <end position="98"/>
    </location>
</feature>
<sequence>MDRRLIEMQAVITRREAEFRKQNMDLMTELMGDMRSQDNLFDKNMKDLQFRLKGLEKQKADIIKAEDEVKDKLSKLSAARTKLAEQMAEMKEKMDGIRRQRPSGSLTARGKKPSKEPSVDM</sequence>
<dbReference type="AlphaFoldDB" id="A0A1G4I292"/>
<name>A0A1G4I292_TRYEQ</name>
<evidence type="ECO:0000313" key="3">
    <source>
        <dbReference type="Proteomes" id="UP000195570"/>
    </source>
</evidence>
<dbReference type="Proteomes" id="UP000195570">
    <property type="component" value="Unassembled WGS sequence"/>
</dbReference>
<dbReference type="VEuPathDB" id="TriTrypDB:TEOVI_000512400"/>
<dbReference type="GeneID" id="92379064"/>
<organism evidence="2 3">
    <name type="scientific">Trypanosoma equiperdum</name>
    <dbReference type="NCBI Taxonomy" id="5694"/>
    <lineage>
        <taxon>Eukaryota</taxon>
        <taxon>Discoba</taxon>
        <taxon>Euglenozoa</taxon>
        <taxon>Kinetoplastea</taxon>
        <taxon>Metakinetoplastina</taxon>
        <taxon>Trypanosomatida</taxon>
        <taxon>Trypanosomatidae</taxon>
        <taxon>Trypanosoma</taxon>
    </lineage>
</organism>
<reference evidence="2" key="1">
    <citation type="submission" date="2016-09" db="EMBL/GenBank/DDBJ databases">
        <authorList>
            <person name="Hebert L."/>
            <person name="Moumen B."/>
        </authorList>
    </citation>
    <scope>NUCLEOTIDE SEQUENCE [LARGE SCALE GENOMIC DNA]</scope>
    <source>
        <strain evidence="2">OVI</strain>
    </source>
</reference>
<dbReference type="EMBL" id="CZPT02000406">
    <property type="protein sequence ID" value="SCU65773.1"/>
    <property type="molecule type" value="Genomic_DNA"/>
</dbReference>
<keyword evidence="3" id="KW-1185">Reference proteome</keyword>
<feature type="region of interest" description="Disordered" evidence="1">
    <location>
        <begin position="89"/>
        <end position="121"/>
    </location>
</feature>
<protein>
    <submittedName>
        <fullName evidence="2">Corset-associated protein 15</fullName>
    </submittedName>
</protein>
<proteinExistence type="predicted"/>
<evidence type="ECO:0000313" key="2">
    <source>
        <dbReference type="EMBL" id="SCU65773.1"/>
    </source>
</evidence>
<evidence type="ECO:0000256" key="1">
    <source>
        <dbReference type="SAM" id="MobiDB-lite"/>
    </source>
</evidence>
<dbReference type="RefSeq" id="XP_067077319.1">
    <property type="nucleotide sequence ID" value="XM_067221218.1"/>
</dbReference>
<comment type="caution">
    <text evidence="2">The sequence shown here is derived from an EMBL/GenBank/DDBJ whole genome shotgun (WGS) entry which is preliminary data.</text>
</comment>
<gene>
    <name evidence="2" type="ORF">TEOVI_000512400</name>
</gene>